<reference evidence="2" key="1">
    <citation type="journal article" date="2011" name="Nature">
        <title>Genome sequence and analysis of the tuber crop potato.</title>
        <authorList>
            <consortium name="The Potato Genome Sequencing Consortium"/>
        </authorList>
    </citation>
    <scope>NUCLEOTIDE SEQUENCE [LARGE SCALE GENOMIC DNA]</scope>
    <source>
        <strain evidence="2">cv. DM1-3 516 R44</strain>
    </source>
</reference>
<dbReference type="Proteomes" id="UP000011115">
    <property type="component" value="Unassembled WGS sequence"/>
</dbReference>
<dbReference type="Gramene" id="PGSC0003DMT400040413">
    <property type="protein sequence ID" value="PGSC0003DMT400040413"/>
    <property type="gene ID" value="PGSC0003DMG400015646"/>
</dbReference>
<sequence length="82" mass="9632">MRKTKPIRKQWSKRKNPSGLQLTKCKTKYTEVEIAILSQTILATSNCYYAFGNWKQPSILFWLGKGPWLNSATRQYVLDIFF</sequence>
<accession>M1B9V7</accession>
<protein>
    <submittedName>
        <fullName evidence="1">Uncharacterized protein</fullName>
    </submittedName>
</protein>
<evidence type="ECO:0000313" key="2">
    <source>
        <dbReference type="Proteomes" id="UP000011115"/>
    </source>
</evidence>
<reference evidence="1" key="2">
    <citation type="submission" date="2015-06" db="UniProtKB">
        <authorList>
            <consortium name="EnsemblPlants"/>
        </authorList>
    </citation>
    <scope>IDENTIFICATION</scope>
    <source>
        <strain evidence="1">DM1-3 516 R44</strain>
    </source>
</reference>
<organism evidence="1 2">
    <name type="scientific">Solanum tuberosum</name>
    <name type="common">Potato</name>
    <dbReference type="NCBI Taxonomy" id="4113"/>
    <lineage>
        <taxon>Eukaryota</taxon>
        <taxon>Viridiplantae</taxon>
        <taxon>Streptophyta</taxon>
        <taxon>Embryophyta</taxon>
        <taxon>Tracheophyta</taxon>
        <taxon>Spermatophyta</taxon>
        <taxon>Magnoliopsida</taxon>
        <taxon>eudicotyledons</taxon>
        <taxon>Gunneridae</taxon>
        <taxon>Pentapetalae</taxon>
        <taxon>asterids</taxon>
        <taxon>lamiids</taxon>
        <taxon>Solanales</taxon>
        <taxon>Solanaceae</taxon>
        <taxon>Solanoideae</taxon>
        <taxon>Solaneae</taxon>
        <taxon>Solanum</taxon>
    </lineage>
</organism>
<dbReference type="EnsemblPlants" id="PGSC0003DMT400040413">
    <property type="protein sequence ID" value="PGSC0003DMT400040413"/>
    <property type="gene ID" value="PGSC0003DMG400015646"/>
</dbReference>
<name>M1B9V7_SOLTU</name>
<dbReference type="HOGENOM" id="CLU_2562874_0_0_1"/>
<proteinExistence type="predicted"/>
<dbReference type="PaxDb" id="4113-PGSC0003DMT400040413"/>
<dbReference type="AlphaFoldDB" id="M1B9V7"/>
<evidence type="ECO:0000313" key="1">
    <source>
        <dbReference type="EnsemblPlants" id="PGSC0003DMT400040413"/>
    </source>
</evidence>
<keyword evidence="2" id="KW-1185">Reference proteome</keyword>
<dbReference type="InParanoid" id="M1B9V7"/>